<evidence type="ECO:0000256" key="4">
    <source>
        <dbReference type="ARBA" id="ARBA00023004"/>
    </source>
</evidence>
<evidence type="ECO:0000259" key="5">
    <source>
        <dbReference type="Pfam" id="PF01814"/>
    </source>
</evidence>
<dbReference type="PANTHER" id="PTHR36438:SF1">
    <property type="entry name" value="IRON-SULFUR CLUSTER REPAIR PROTEIN YTFE"/>
    <property type="match status" value="1"/>
</dbReference>
<dbReference type="GO" id="GO:0005737">
    <property type="term" value="C:cytoplasm"/>
    <property type="evidence" value="ECO:0007669"/>
    <property type="project" value="UniProtKB-SubCell"/>
</dbReference>
<dbReference type="SUPFAM" id="SSF140683">
    <property type="entry name" value="SP0561-like"/>
    <property type="match status" value="1"/>
</dbReference>
<dbReference type="Pfam" id="PF04405">
    <property type="entry name" value="ScdA_N"/>
    <property type="match status" value="1"/>
</dbReference>
<proteinExistence type="predicted"/>
<dbReference type="Gene3D" id="1.20.120.520">
    <property type="entry name" value="nmb1532 protein domain like"/>
    <property type="match status" value="1"/>
</dbReference>
<evidence type="ECO:0000313" key="7">
    <source>
        <dbReference type="Proteomes" id="UP000595897"/>
    </source>
</evidence>
<keyword evidence="2" id="KW-0963">Cytoplasm</keyword>
<feature type="domain" description="Hemerythrin-like" evidence="5">
    <location>
        <begin position="88"/>
        <end position="226"/>
    </location>
</feature>
<dbReference type="Gene3D" id="1.10.3910.10">
    <property type="entry name" value="SP0561-like"/>
    <property type="match status" value="1"/>
</dbReference>
<dbReference type="Pfam" id="PF01814">
    <property type="entry name" value="Hemerythrin"/>
    <property type="match status" value="1"/>
</dbReference>
<evidence type="ECO:0000256" key="1">
    <source>
        <dbReference type="ARBA" id="ARBA00004496"/>
    </source>
</evidence>
<keyword evidence="4" id="KW-0408">Iron</keyword>
<evidence type="ECO:0000313" key="6">
    <source>
        <dbReference type="EMBL" id="BCN31812.1"/>
    </source>
</evidence>
<protein>
    <submittedName>
        <fullName evidence="6">Iron-sulfur cluster repair di-iron protein</fullName>
    </submittedName>
</protein>
<dbReference type="AlphaFoldDB" id="A0A7R7EN26"/>
<dbReference type="PANTHER" id="PTHR36438">
    <property type="entry name" value="IRON-SULFUR CLUSTER REPAIR PROTEIN YTFE"/>
    <property type="match status" value="1"/>
</dbReference>
<dbReference type="EMBL" id="AP024169">
    <property type="protein sequence ID" value="BCN31812.1"/>
    <property type="molecule type" value="Genomic_DNA"/>
</dbReference>
<evidence type="ECO:0000256" key="3">
    <source>
        <dbReference type="ARBA" id="ARBA00022723"/>
    </source>
</evidence>
<dbReference type="KEGG" id="ahb:bsdtb5_31070"/>
<accession>A0A7R7EN26</accession>
<organism evidence="6 7">
    <name type="scientific">Anaeromicropila herbilytica</name>
    <dbReference type="NCBI Taxonomy" id="2785025"/>
    <lineage>
        <taxon>Bacteria</taxon>
        <taxon>Bacillati</taxon>
        <taxon>Bacillota</taxon>
        <taxon>Clostridia</taxon>
        <taxon>Lachnospirales</taxon>
        <taxon>Lachnospiraceae</taxon>
        <taxon>Anaeromicropila</taxon>
    </lineage>
</organism>
<evidence type="ECO:0000256" key="2">
    <source>
        <dbReference type="ARBA" id="ARBA00022490"/>
    </source>
</evidence>
<sequence length="234" mass="27166">MITKNMKLVDVVKTFPGSIEIFNKERIDYCCGGKNLLEDALRENGIDVDSFVSMLNEKIAEYDAKNGSKIDESRYALPIDQLIQVIEDTHHYDERVLLSELDKLINKILIVHFDHHGDELLKVHRLFADLKKELEEHFIKEEKIVFPVMIQIMQGVKDSDKAFSYIKELENEHEAAGDIIKELQQVTRDFTAPKDACPTYVGTYEKLKKLVEDIFMHIYYESAVLFVKVEELVQ</sequence>
<keyword evidence="3" id="KW-0479">Metal-binding</keyword>
<reference evidence="6 7" key="1">
    <citation type="submission" date="2020-11" db="EMBL/GenBank/DDBJ databases">
        <title>Draft genome sequencing of a Lachnospiraceae strain isolated from anoxic soil subjected to BSD treatment.</title>
        <authorList>
            <person name="Uek A."/>
            <person name="Tonouchi A."/>
        </authorList>
    </citation>
    <scope>NUCLEOTIDE SEQUENCE [LARGE SCALE GENOMIC DNA]</scope>
    <source>
        <strain evidence="6 7">TB5</strain>
    </source>
</reference>
<dbReference type="RefSeq" id="WP_271712903.1">
    <property type="nucleotide sequence ID" value="NZ_AP024169.1"/>
</dbReference>
<gene>
    <name evidence="6" type="ORF">bsdtb5_31070</name>
</gene>
<dbReference type="InterPro" id="IPR019903">
    <property type="entry name" value="RIC_family"/>
</dbReference>
<name>A0A7R7EN26_9FIRM</name>
<comment type="subcellular location">
    <subcellularLocation>
        <location evidence="1">Cytoplasm</location>
    </subcellularLocation>
</comment>
<dbReference type="InterPro" id="IPR038062">
    <property type="entry name" value="ScdA-like_N_sf"/>
</dbReference>
<dbReference type="InterPro" id="IPR012312">
    <property type="entry name" value="Hemerythrin-like"/>
</dbReference>
<dbReference type="GO" id="GO:0046872">
    <property type="term" value="F:metal ion binding"/>
    <property type="evidence" value="ECO:0007669"/>
    <property type="project" value="UniProtKB-KW"/>
</dbReference>
<dbReference type="Proteomes" id="UP000595897">
    <property type="component" value="Chromosome"/>
</dbReference>
<keyword evidence="7" id="KW-1185">Reference proteome</keyword>
<dbReference type="NCBIfam" id="TIGR03652">
    <property type="entry name" value="FeS_repair_RIC"/>
    <property type="match status" value="1"/>
</dbReference>